<comment type="caution">
    <text evidence="2">The sequence shown here is derived from an EMBL/GenBank/DDBJ whole genome shotgun (WGS) entry which is preliminary data.</text>
</comment>
<name>A0AAW2SBU2_9LAMI</name>
<feature type="compositionally biased region" description="Low complexity" evidence="1">
    <location>
        <begin position="110"/>
        <end position="123"/>
    </location>
</feature>
<feature type="region of interest" description="Disordered" evidence="1">
    <location>
        <begin position="83"/>
        <end position="151"/>
    </location>
</feature>
<feature type="region of interest" description="Disordered" evidence="1">
    <location>
        <begin position="16"/>
        <end position="35"/>
    </location>
</feature>
<proteinExistence type="predicted"/>
<sequence>MARNLNFCFTKIKSLSSPEHTLPENHGRPFSNSSPSLLIKNFNSLYDSFNAASDRHSTSESDTESPSATPDFATAFASQRFFFSSPAAPTPSSTRRPPPSPPHHPPPPHSTSTKTTPYPATASPSPPTRPTPSSTSAGPCRKWWRRVKSTT</sequence>
<reference evidence="2" key="2">
    <citation type="journal article" date="2024" name="Plant">
        <title>Genomic evolution and insights into agronomic trait innovations of Sesamum species.</title>
        <authorList>
            <person name="Miao H."/>
            <person name="Wang L."/>
            <person name="Qu L."/>
            <person name="Liu H."/>
            <person name="Sun Y."/>
            <person name="Le M."/>
            <person name="Wang Q."/>
            <person name="Wei S."/>
            <person name="Zheng Y."/>
            <person name="Lin W."/>
            <person name="Duan Y."/>
            <person name="Cao H."/>
            <person name="Xiong S."/>
            <person name="Wang X."/>
            <person name="Wei L."/>
            <person name="Li C."/>
            <person name="Ma Q."/>
            <person name="Ju M."/>
            <person name="Zhao R."/>
            <person name="Li G."/>
            <person name="Mu C."/>
            <person name="Tian Q."/>
            <person name="Mei H."/>
            <person name="Zhang T."/>
            <person name="Gao T."/>
            <person name="Zhang H."/>
        </authorList>
    </citation>
    <scope>NUCLEOTIDE SEQUENCE</scope>
    <source>
        <strain evidence="2">KEN8</strain>
    </source>
</reference>
<protein>
    <recommendedName>
        <fullName evidence="3">Ovate family protein</fullName>
    </recommendedName>
</protein>
<dbReference type="AlphaFoldDB" id="A0AAW2SBU2"/>
<feature type="region of interest" description="Disordered" evidence="1">
    <location>
        <begin position="52"/>
        <end position="71"/>
    </location>
</feature>
<evidence type="ECO:0000313" key="2">
    <source>
        <dbReference type="EMBL" id="KAL0389490.1"/>
    </source>
</evidence>
<feature type="compositionally biased region" description="Pro residues" evidence="1">
    <location>
        <begin position="96"/>
        <end position="109"/>
    </location>
</feature>
<evidence type="ECO:0008006" key="3">
    <source>
        <dbReference type="Google" id="ProtNLM"/>
    </source>
</evidence>
<dbReference type="EMBL" id="JACGWM010000002">
    <property type="protein sequence ID" value="KAL0389490.1"/>
    <property type="molecule type" value="Genomic_DNA"/>
</dbReference>
<feature type="compositionally biased region" description="Basic residues" evidence="1">
    <location>
        <begin position="142"/>
        <end position="151"/>
    </location>
</feature>
<gene>
    <name evidence="2" type="ORF">Scaly_0306100</name>
</gene>
<organism evidence="2">
    <name type="scientific">Sesamum calycinum</name>
    <dbReference type="NCBI Taxonomy" id="2727403"/>
    <lineage>
        <taxon>Eukaryota</taxon>
        <taxon>Viridiplantae</taxon>
        <taxon>Streptophyta</taxon>
        <taxon>Embryophyta</taxon>
        <taxon>Tracheophyta</taxon>
        <taxon>Spermatophyta</taxon>
        <taxon>Magnoliopsida</taxon>
        <taxon>eudicotyledons</taxon>
        <taxon>Gunneridae</taxon>
        <taxon>Pentapetalae</taxon>
        <taxon>asterids</taxon>
        <taxon>lamiids</taxon>
        <taxon>Lamiales</taxon>
        <taxon>Pedaliaceae</taxon>
        <taxon>Sesamum</taxon>
    </lineage>
</organism>
<accession>A0AAW2SBU2</accession>
<feature type="compositionally biased region" description="Low complexity" evidence="1">
    <location>
        <begin position="84"/>
        <end position="95"/>
    </location>
</feature>
<evidence type="ECO:0000256" key="1">
    <source>
        <dbReference type="SAM" id="MobiDB-lite"/>
    </source>
</evidence>
<reference evidence="2" key="1">
    <citation type="submission" date="2020-06" db="EMBL/GenBank/DDBJ databases">
        <authorList>
            <person name="Li T."/>
            <person name="Hu X."/>
            <person name="Zhang T."/>
            <person name="Song X."/>
            <person name="Zhang H."/>
            <person name="Dai N."/>
            <person name="Sheng W."/>
            <person name="Hou X."/>
            <person name="Wei L."/>
        </authorList>
    </citation>
    <scope>NUCLEOTIDE SEQUENCE</scope>
    <source>
        <strain evidence="2">KEN8</strain>
        <tissue evidence="2">Leaf</tissue>
    </source>
</reference>